<reference evidence="2" key="1">
    <citation type="submission" date="2020-06" db="EMBL/GenBank/DDBJ databases">
        <title>WGS assembly of Ceratodon purpureus strain R40.</title>
        <authorList>
            <person name="Carey S.B."/>
            <person name="Jenkins J."/>
            <person name="Shu S."/>
            <person name="Lovell J.T."/>
            <person name="Sreedasyam A."/>
            <person name="Maumus F."/>
            <person name="Tiley G.P."/>
            <person name="Fernandez-Pozo N."/>
            <person name="Barry K."/>
            <person name="Chen C."/>
            <person name="Wang M."/>
            <person name="Lipzen A."/>
            <person name="Daum C."/>
            <person name="Saski C.A."/>
            <person name="Payton A.C."/>
            <person name="Mcbreen J.C."/>
            <person name="Conrad R.E."/>
            <person name="Kollar L.M."/>
            <person name="Olsson S."/>
            <person name="Huttunen S."/>
            <person name="Landis J.B."/>
            <person name="Wickett N.J."/>
            <person name="Johnson M.G."/>
            <person name="Rensing S.A."/>
            <person name="Grimwood J."/>
            <person name="Schmutz J."/>
            <person name="Mcdaniel S.F."/>
        </authorList>
    </citation>
    <scope>NUCLEOTIDE SEQUENCE</scope>
    <source>
        <strain evidence="2">R40</strain>
    </source>
</reference>
<dbReference type="AlphaFoldDB" id="A0A8T0GXI1"/>
<protein>
    <recommendedName>
        <fullName evidence="4">Secreted protein</fullName>
    </recommendedName>
</protein>
<keyword evidence="1" id="KW-0732">Signal</keyword>
<accession>A0A8T0GXI1</accession>
<evidence type="ECO:0000313" key="2">
    <source>
        <dbReference type="EMBL" id="KAG0562979.1"/>
    </source>
</evidence>
<gene>
    <name evidence="2" type="ORF">KC19_9G186900</name>
</gene>
<proteinExistence type="predicted"/>
<comment type="caution">
    <text evidence="2">The sequence shown here is derived from an EMBL/GenBank/DDBJ whole genome shotgun (WGS) entry which is preliminary data.</text>
</comment>
<feature type="chain" id="PRO_5035915961" description="Secreted protein" evidence="1">
    <location>
        <begin position="19"/>
        <end position="63"/>
    </location>
</feature>
<evidence type="ECO:0008006" key="4">
    <source>
        <dbReference type="Google" id="ProtNLM"/>
    </source>
</evidence>
<sequence>MFRVLAFSCGSVLGLCIALEIIQEISCNALHINCILRSSSWASFCHVARGVFIVRKTLWHEHQ</sequence>
<keyword evidence="3" id="KW-1185">Reference proteome</keyword>
<dbReference type="Proteomes" id="UP000822688">
    <property type="component" value="Chromosome 9"/>
</dbReference>
<feature type="signal peptide" evidence="1">
    <location>
        <begin position="1"/>
        <end position="18"/>
    </location>
</feature>
<dbReference type="EMBL" id="CM026430">
    <property type="protein sequence ID" value="KAG0562979.1"/>
    <property type="molecule type" value="Genomic_DNA"/>
</dbReference>
<name>A0A8T0GXI1_CERPU</name>
<evidence type="ECO:0000256" key="1">
    <source>
        <dbReference type="SAM" id="SignalP"/>
    </source>
</evidence>
<evidence type="ECO:0000313" key="3">
    <source>
        <dbReference type="Proteomes" id="UP000822688"/>
    </source>
</evidence>
<organism evidence="2 3">
    <name type="scientific">Ceratodon purpureus</name>
    <name type="common">Fire moss</name>
    <name type="synonym">Dicranum purpureum</name>
    <dbReference type="NCBI Taxonomy" id="3225"/>
    <lineage>
        <taxon>Eukaryota</taxon>
        <taxon>Viridiplantae</taxon>
        <taxon>Streptophyta</taxon>
        <taxon>Embryophyta</taxon>
        <taxon>Bryophyta</taxon>
        <taxon>Bryophytina</taxon>
        <taxon>Bryopsida</taxon>
        <taxon>Dicranidae</taxon>
        <taxon>Pseudoditrichales</taxon>
        <taxon>Ditrichaceae</taxon>
        <taxon>Ceratodon</taxon>
    </lineage>
</organism>